<proteinExistence type="predicted"/>
<keyword evidence="1" id="KW-0547">Nucleotide-binding</keyword>
<dbReference type="AlphaFoldDB" id="A0A8K0UP03"/>
<organism evidence="6 7">
    <name type="scientific">Cristinia sonorae</name>
    <dbReference type="NCBI Taxonomy" id="1940300"/>
    <lineage>
        <taxon>Eukaryota</taxon>
        <taxon>Fungi</taxon>
        <taxon>Dikarya</taxon>
        <taxon>Basidiomycota</taxon>
        <taxon>Agaricomycotina</taxon>
        <taxon>Agaricomycetes</taxon>
        <taxon>Agaricomycetidae</taxon>
        <taxon>Agaricales</taxon>
        <taxon>Pleurotineae</taxon>
        <taxon>Stephanosporaceae</taxon>
        <taxon>Cristinia</taxon>
    </lineage>
</organism>
<dbReference type="OrthoDB" id="2801544at2759"/>
<gene>
    <name evidence="6" type="ORF">BXZ70DRAFT_942710</name>
</gene>
<dbReference type="InterPro" id="IPR049730">
    <property type="entry name" value="SNF2/RAD54-like_C"/>
</dbReference>
<evidence type="ECO:0000313" key="7">
    <source>
        <dbReference type="Proteomes" id="UP000813824"/>
    </source>
</evidence>
<feature type="compositionally biased region" description="Basic residues" evidence="4">
    <location>
        <begin position="1190"/>
        <end position="1199"/>
    </location>
</feature>
<keyword evidence="2" id="KW-0378">Hydrolase</keyword>
<name>A0A8K0UP03_9AGAR</name>
<accession>A0A8K0UP03</accession>
<evidence type="ECO:0000256" key="2">
    <source>
        <dbReference type="ARBA" id="ARBA00022801"/>
    </source>
</evidence>
<dbReference type="GO" id="GO:0006281">
    <property type="term" value="P:DNA repair"/>
    <property type="evidence" value="ECO:0007669"/>
    <property type="project" value="TreeGrafter"/>
</dbReference>
<dbReference type="InterPro" id="IPR027417">
    <property type="entry name" value="P-loop_NTPase"/>
</dbReference>
<feature type="region of interest" description="Disordered" evidence="4">
    <location>
        <begin position="1174"/>
        <end position="1199"/>
    </location>
</feature>
<reference evidence="6" key="1">
    <citation type="journal article" date="2021" name="New Phytol.">
        <title>Evolutionary innovations through gain and loss of genes in the ectomycorrhizal Boletales.</title>
        <authorList>
            <person name="Wu G."/>
            <person name="Miyauchi S."/>
            <person name="Morin E."/>
            <person name="Kuo A."/>
            <person name="Drula E."/>
            <person name="Varga T."/>
            <person name="Kohler A."/>
            <person name="Feng B."/>
            <person name="Cao Y."/>
            <person name="Lipzen A."/>
            <person name="Daum C."/>
            <person name="Hundley H."/>
            <person name="Pangilinan J."/>
            <person name="Johnson J."/>
            <person name="Barry K."/>
            <person name="LaButti K."/>
            <person name="Ng V."/>
            <person name="Ahrendt S."/>
            <person name="Min B."/>
            <person name="Choi I.G."/>
            <person name="Park H."/>
            <person name="Plett J.M."/>
            <person name="Magnuson J."/>
            <person name="Spatafora J.W."/>
            <person name="Nagy L.G."/>
            <person name="Henrissat B."/>
            <person name="Grigoriev I.V."/>
            <person name="Yang Z.L."/>
            <person name="Xu J."/>
            <person name="Martin F.M."/>
        </authorList>
    </citation>
    <scope>NUCLEOTIDE SEQUENCE</scope>
    <source>
        <strain evidence="6">KKN 215</strain>
    </source>
</reference>
<evidence type="ECO:0000256" key="3">
    <source>
        <dbReference type="ARBA" id="ARBA00022840"/>
    </source>
</evidence>
<feature type="region of interest" description="Disordered" evidence="4">
    <location>
        <begin position="937"/>
        <end position="960"/>
    </location>
</feature>
<comment type="caution">
    <text evidence="6">The sequence shown here is derived from an EMBL/GenBank/DDBJ whole genome shotgun (WGS) entry which is preliminary data.</text>
</comment>
<dbReference type="EMBL" id="JAEVFJ010000019">
    <property type="protein sequence ID" value="KAH8099642.1"/>
    <property type="molecule type" value="Genomic_DNA"/>
</dbReference>
<feature type="domain" description="Helicase C-terminal" evidence="5">
    <location>
        <begin position="981"/>
        <end position="1125"/>
    </location>
</feature>
<dbReference type="Gene3D" id="3.40.50.300">
    <property type="entry name" value="P-loop containing nucleotide triphosphate hydrolases"/>
    <property type="match status" value="1"/>
</dbReference>
<feature type="compositionally biased region" description="Polar residues" evidence="4">
    <location>
        <begin position="1174"/>
        <end position="1189"/>
    </location>
</feature>
<dbReference type="Gene3D" id="3.40.50.10810">
    <property type="entry name" value="Tandem AAA-ATPase domain"/>
    <property type="match status" value="1"/>
</dbReference>
<evidence type="ECO:0000256" key="1">
    <source>
        <dbReference type="ARBA" id="ARBA00022741"/>
    </source>
</evidence>
<dbReference type="InterPro" id="IPR014001">
    <property type="entry name" value="Helicase_ATP-bd"/>
</dbReference>
<dbReference type="InterPro" id="IPR050628">
    <property type="entry name" value="SNF2_RAD54_helicase_TF"/>
</dbReference>
<evidence type="ECO:0000256" key="4">
    <source>
        <dbReference type="SAM" id="MobiDB-lite"/>
    </source>
</evidence>
<dbReference type="SUPFAM" id="SSF52540">
    <property type="entry name" value="P-loop containing nucleoside triphosphate hydrolases"/>
    <property type="match status" value="2"/>
</dbReference>
<dbReference type="GO" id="GO:0016787">
    <property type="term" value="F:hydrolase activity"/>
    <property type="evidence" value="ECO:0007669"/>
    <property type="project" value="UniProtKB-KW"/>
</dbReference>
<dbReference type="GO" id="GO:0005634">
    <property type="term" value="C:nucleus"/>
    <property type="evidence" value="ECO:0007669"/>
    <property type="project" value="TreeGrafter"/>
</dbReference>
<dbReference type="Pfam" id="PF00176">
    <property type="entry name" value="SNF2-rel_dom"/>
    <property type="match status" value="1"/>
</dbReference>
<evidence type="ECO:0000313" key="6">
    <source>
        <dbReference type="EMBL" id="KAH8099642.1"/>
    </source>
</evidence>
<dbReference type="Proteomes" id="UP000813824">
    <property type="component" value="Unassembled WGS sequence"/>
</dbReference>
<dbReference type="InterPro" id="IPR001650">
    <property type="entry name" value="Helicase_C-like"/>
</dbReference>
<dbReference type="SMART" id="SM00490">
    <property type="entry name" value="HELICc"/>
    <property type="match status" value="1"/>
</dbReference>
<dbReference type="PANTHER" id="PTHR45626:SF51">
    <property type="entry name" value="SNF2-RELATED DOMAIN-CONTAINING PROTEIN"/>
    <property type="match status" value="1"/>
</dbReference>
<keyword evidence="3" id="KW-0067">ATP-binding</keyword>
<protein>
    <recommendedName>
        <fullName evidence="5">Helicase C-terminal domain-containing protein</fullName>
    </recommendedName>
</protein>
<dbReference type="SMART" id="SM00487">
    <property type="entry name" value="DEXDc"/>
    <property type="match status" value="1"/>
</dbReference>
<keyword evidence="7" id="KW-1185">Reference proteome</keyword>
<dbReference type="PANTHER" id="PTHR45626">
    <property type="entry name" value="TRANSCRIPTION TERMINATION FACTOR 2-RELATED"/>
    <property type="match status" value="1"/>
</dbReference>
<dbReference type="InterPro" id="IPR000330">
    <property type="entry name" value="SNF2_N"/>
</dbReference>
<sequence length="1199" mass="135826">MTILPSHSVEQFQRFLAAGTLSLPLKPGSLRSHKNDTAALPQYAELRGCIETEDFVELLDSLYYLINKEFVATQTYLRSTATSTTLVWRVYLIPYDLPGVHGRLRRRDKKVLDDARSALRTVLPHVARNSHEWDNPEYSSSSDFESFYAQETDDRTMAELYSSLASPNPQNIPIDLDSLMSDGRLRGMRSKLYSYQRRSVEAMICQEMCTAAVPNPLYVPLHGIDGSCFYFQPATMEILAERPMVPPSRGGILCEELGTGKTIMTLALVLSTLDQLPEAKASLKGDQSVLTPLSVRAFRRSEDVNARTEGVGRAHRSQPIPSLREHLVHYCRVNPDGLNLRQAMDSESLLNKTLVDALEHNVPFCLHYDEDPVPYPTGRSVRRKAIPPRLTYLSSATLIIVPPNLLYQWKGEIDKHCEDWLRVLVVRDNKALTSSKILATKYDVILMSHTNFINEARKPRTGLFNREACRCRSIDPQIRVPRCTCGESSEASPLLRIRWKRLVVDEGHNASDIRGNLTTLAKALSVERRWIVTGTPTTNLMGLKFGDGGEAAAGDLEHDDILGQGDPADSSDLIPEDAILQYPDFEEDEGDVVSPTATSRVWTKHDRGDLNKLSNMIGHFLATEPFNSTGDIFKTHVIDALMPKPNMPYPRPGSCQMLRQLMEMVMIRHRCEDVEKDVLLPKMQHETVLLDLERYGIITYNVMQAGIALNAVDSERTDMDYIFHPSNRARLQQTIENMTQAMFWHTDDTDLFNLPSIVAEQQEYAKKAETSQAVSRADRELLHFALRVANDAMDDKMWKVLNQYPNVFHQVTGLPQEVYTAWTNLSDAGYPLTYSSDPPIYLCSPERLFKLREMIFKQPLSPLSRMIAWGPAVAKEDQLRDMANMSRMRVSKVWRKQLTKTNKATLMKEMAGIDKEKLKSIHDELAEAQANVRALTKGEGEGGGHPAMLPPQDSDRSSMLDDSPLARVRIRNSMSSKLNYILKEVLEHVHTDKFLIFSRSPLTLAYISESLELLQVKYLSSTSQFHRRQREHFVTTFETSEAFRVFLMELKHGARGLNIVSANRVIFCEPVWQADVETQAIKRVHRIGQTKPVFVKTLTIRNTFEEFMLSRRQKDGSPSHPKQKSTIADDVTMRDFIANPTFLSMPTFDAKGPNPTVEFPFLQRYDKVVFSPTSKPGTVIESPTPSNVRTAKKPRFFAS</sequence>
<dbReference type="GO" id="GO:0008094">
    <property type="term" value="F:ATP-dependent activity, acting on DNA"/>
    <property type="evidence" value="ECO:0007669"/>
    <property type="project" value="TreeGrafter"/>
</dbReference>
<dbReference type="InterPro" id="IPR038718">
    <property type="entry name" value="SNF2-like_sf"/>
</dbReference>
<dbReference type="Pfam" id="PF00271">
    <property type="entry name" value="Helicase_C"/>
    <property type="match status" value="1"/>
</dbReference>
<dbReference type="PROSITE" id="PS51194">
    <property type="entry name" value="HELICASE_CTER"/>
    <property type="match status" value="1"/>
</dbReference>
<evidence type="ECO:0000259" key="5">
    <source>
        <dbReference type="PROSITE" id="PS51194"/>
    </source>
</evidence>
<dbReference type="GO" id="GO:0005524">
    <property type="term" value="F:ATP binding"/>
    <property type="evidence" value="ECO:0007669"/>
    <property type="project" value="UniProtKB-KW"/>
</dbReference>
<dbReference type="CDD" id="cd18793">
    <property type="entry name" value="SF2_C_SNF"/>
    <property type="match status" value="1"/>
</dbReference>